<dbReference type="InterPro" id="IPR051768">
    <property type="entry name" value="Bact_secretion_toxin"/>
</dbReference>
<dbReference type="EMBL" id="JAUCFI010000003">
    <property type="protein sequence ID" value="MDM5284301.1"/>
    <property type="molecule type" value="Genomic_DNA"/>
</dbReference>
<dbReference type="PANTHER" id="PTHR34976:SF2">
    <property type="entry name" value="TYPE VII SECRETION SYSTEM PROTEIN ESSD"/>
    <property type="match status" value="1"/>
</dbReference>
<evidence type="ECO:0000313" key="2">
    <source>
        <dbReference type="Proteomes" id="UP001238973"/>
    </source>
</evidence>
<dbReference type="AlphaFoldDB" id="A0AAJ1QN17"/>
<organism evidence="1 2">
    <name type="scientific">Peribacillus frigoritolerans</name>
    <dbReference type="NCBI Taxonomy" id="450367"/>
    <lineage>
        <taxon>Bacteria</taxon>
        <taxon>Bacillati</taxon>
        <taxon>Bacillota</taxon>
        <taxon>Bacilli</taxon>
        <taxon>Bacillales</taxon>
        <taxon>Bacillaceae</taxon>
        <taxon>Peribacillus</taxon>
    </lineage>
</organism>
<dbReference type="PANTHER" id="PTHR34976">
    <property type="entry name" value="RIBONUCLEASE YQCG-RELATED"/>
    <property type="match status" value="1"/>
</dbReference>
<accession>A0AAJ1QN17</accession>
<sequence>MAAAGFIPVVGWAGRAIKGGSALYKTAKGLNAADHALDAYKTTKGFSLLQKTEYGIYGLLAANGLGEAATGKDMFGNQLTEEQRQNGLLMALGIGGVAGAAKVADKVANGTKFIPYSKEFAQKQVQKVQAFGRKSARWKYLSGLGSKN</sequence>
<reference evidence="1" key="1">
    <citation type="submission" date="2023-06" db="EMBL/GenBank/DDBJ databases">
        <title>Comparative genomics of Bacillaceae isolates and their secondary metabolite potential.</title>
        <authorList>
            <person name="Song L."/>
            <person name="Nielsen L.J."/>
            <person name="Mohite O."/>
            <person name="Xu X."/>
            <person name="Weber T."/>
            <person name="Kovacs A.T."/>
        </authorList>
    </citation>
    <scope>NUCLEOTIDE SEQUENCE</scope>
    <source>
        <strain evidence="1">G1S1</strain>
    </source>
</reference>
<protein>
    <recommendedName>
        <fullName evidence="3">Pre-toxin TG domain-containing protein</fullName>
    </recommendedName>
</protein>
<name>A0AAJ1QN17_9BACI</name>
<proteinExistence type="predicted"/>
<gene>
    <name evidence="1" type="ORF">QUF85_13425</name>
</gene>
<dbReference type="Proteomes" id="UP001238973">
    <property type="component" value="Unassembled WGS sequence"/>
</dbReference>
<comment type="caution">
    <text evidence="1">The sequence shown here is derived from an EMBL/GenBank/DDBJ whole genome shotgun (WGS) entry which is preliminary data.</text>
</comment>
<evidence type="ECO:0000313" key="1">
    <source>
        <dbReference type="EMBL" id="MDM5284301.1"/>
    </source>
</evidence>
<evidence type="ECO:0008006" key="3">
    <source>
        <dbReference type="Google" id="ProtNLM"/>
    </source>
</evidence>